<accession>A0ABS5ZJT0</accession>
<gene>
    <name evidence="1" type="ORF">KCG35_25135</name>
</gene>
<keyword evidence="2" id="KW-1185">Reference proteome</keyword>
<name>A0ABS5ZJT0_9GAMM</name>
<reference evidence="1 2" key="1">
    <citation type="submission" date="2021-04" db="EMBL/GenBank/DDBJ databases">
        <authorList>
            <person name="Pira H."/>
            <person name="Risdian C."/>
            <person name="Wink J."/>
        </authorList>
    </citation>
    <scope>NUCLEOTIDE SEQUENCE [LARGE SCALE GENOMIC DNA]</scope>
    <source>
        <strain evidence="1 2">WH53</strain>
    </source>
</reference>
<comment type="caution">
    <text evidence="1">The sequence shown here is derived from an EMBL/GenBank/DDBJ whole genome shotgun (WGS) entry which is preliminary data.</text>
</comment>
<protein>
    <submittedName>
        <fullName evidence="1">Uncharacterized protein</fullName>
    </submittedName>
</protein>
<organism evidence="1 2">
    <name type="scientific">Zooshikella harenae</name>
    <dbReference type="NCBI Taxonomy" id="2827238"/>
    <lineage>
        <taxon>Bacteria</taxon>
        <taxon>Pseudomonadati</taxon>
        <taxon>Pseudomonadota</taxon>
        <taxon>Gammaproteobacteria</taxon>
        <taxon>Oceanospirillales</taxon>
        <taxon>Zooshikellaceae</taxon>
        <taxon>Zooshikella</taxon>
    </lineage>
</organism>
<sequence length="283" mass="33283">MQPSILLKELLESKDPLDLDIIDEFLDVLEKEYTLIEKLSLNEAYDFISLGKQASLKIYVKLVIVFINHDDFFDKKVNEKFIMYILKLALSESIKPRDLARLFEVYLSIDGNKLDLANLINSMEREIISLVINELNNYDDFLGFVFLPVSDTFKHKIRVKVRANLFLHLLCIINRKLSENIEISPIQRKYFFFEGALQDWSILNDDSASRYYKHGVITLEEKNHLESFGKKLYEVIKKFGEYPSLETIYQEKNFLDACELLKNEMLKDIDFMDIFHALPEINN</sequence>
<proteinExistence type="predicted"/>
<evidence type="ECO:0000313" key="2">
    <source>
        <dbReference type="Proteomes" id="UP000690515"/>
    </source>
</evidence>
<dbReference type="EMBL" id="JAGSOY010000226">
    <property type="protein sequence ID" value="MBU2714337.1"/>
    <property type="molecule type" value="Genomic_DNA"/>
</dbReference>
<dbReference type="Proteomes" id="UP000690515">
    <property type="component" value="Unassembled WGS sequence"/>
</dbReference>
<evidence type="ECO:0000313" key="1">
    <source>
        <dbReference type="EMBL" id="MBU2714337.1"/>
    </source>
</evidence>
<dbReference type="RefSeq" id="WP_215822594.1">
    <property type="nucleotide sequence ID" value="NZ_JAGSOY010000226.1"/>
</dbReference>